<name>A0A125QAB4_9HYPH</name>
<dbReference type="GO" id="GO:0043819">
    <property type="term" value="F:precorrin-6A synthase (deacetylating) activity"/>
    <property type="evidence" value="ECO:0007669"/>
    <property type="project" value="UniProtKB-EC"/>
</dbReference>
<dbReference type="PANTHER" id="PTHR43467:SF1">
    <property type="entry name" value="PRECORRIN-6A SYNTHASE [DEACETYLATING]"/>
    <property type="match status" value="1"/>
</dbReference>
<dbReference type="CDD" id="cd11643">
    <property type="entry name" value="Precorrin-6A-synthase"/>
    <property type="match status" value="1"/>
</dbReference>
<proteinExistence type="predicted"/>
<dbReference type="Gene3D" id="3.40.1010.10">
    <property type="entry name" value="Cobalt-precorrin-4 Transmethylase, Domain 1"/>
    <property type="match status" value="1"/>
</dbReference>
<gene>
    <name evidence="8" type="ORF">AS026_27210</name>
</gene>
<dbReference type="InterPro" id="IPR035996">
    <property type="entry name" value="4pyrrol_Methylase_sf"/>
</dbReference>
<dbReference type="PANTHER" id="PTHR43467">
    <property type="entry name" value="COBALT-PRECORRIN-2 C(20)-METHYLTRANSFERASE"/>
    <property type="match status" value="1"/>
</dbReference>
<evidence type="ECO:0000259" key="7">
    <source>
        <dbReference type="Pfam" id="PF00590"/>
    </source>
</evidence>
<comment type="function">
    <text evidence="6">Catalyzes the methylation of C-1 in precorrin-5 and the subsequent extrusion of acetic acid from the resulting intermediate to form cobalt-precorrin-6A.</text>
</comment>
<dbReference type="SUPFAM" id="SSF53790">
    <property type="entry name" value="Tetrapyrrole methylase"/>
    <property type="match status" value="1"/>
</dbReference>
<dbReference type="Gene3D" id="3.30.950.10">
    <property type="entry name" value="Methyltransferase, Cobalt-precorrin-4 Transmethylase, Domain 2"/>
    <property type="match status" value="1"/>
</dbReference>
<comment type="pathway">
    <text evidence="1">Cofactor biosynthesis; adenosylcobalamin biosynthesis.</text>
</comment>
<dbReference type="InterPro" id="IPR014776">
    <property type="entry name" value="4pyrrole_Mease_sub2"/>
</dbReference>
<dbReference type="NCBIfam" id="TIGR02434">
    <property type="entry name" value="CobF"/>
    <property type="match status" value="1"/>
</dbReference>
<sequence>MRRIHIIGIGTGNPEHLTVQAINAMNAVDAIFIPTKGAEKEGLAAVRREICSRYVTNSRTAIIEFAVPKRATTDRTYLKSVDVWHAAIAETYVRLIKELPEAGEGAFLVWGDPSLYDSTIRILERARKAGTLAFEFSVIPGITSVQALAASHRIPINLVGKPLEITTGRRLLEQGSQAESTVVMLDGETAFSKIDDPDAEIFWGAYLGTPDEITRAGRLADVAEEIVRLRAEARARHGWIMDIYLLRKGHDFDDL</sequence>
<dbReference type="GO" id="GO:0032259">
    <property type="term" value="P:methylation"/>
    <property type="evidence" value="ECO:0007669"/>
    <property type="project" value="UniProtKB-KW"/>
</dbReference>
<dbReference type="InterPro" id="IPR014777">
    <property type="entry name" value="4pyrrole_Mease_sub1"/>
</dbReference>
<dbReference type="EMBL" id="LNCD01000003">
    <property type="protein sequence ID" value="KWV59990.1"/>
    <property type="molecule type" value="Genomic_DNA"/>
</dbReference>
<dbReference type="Pfam" id="PF00590">
    <property type="entry name" value="TP_methylase"/>
    <property type="match status" value="1"/>
</dbReference>
<dbReference type="OrthoDB" id="9787471at2"/>
<evidence type="ECO:0000313" key="9">
    <source>
        <dbReference type="Proteomes" id="UP000068164"/>
    </source>
</evidence>
<dbReference type="AlphaFoldDB" id="A0A125QAB4"/>
<dbReference type="RefSeq" id="WP_062368390.1">
    <property type="nucleotide sequence ID" value="NZ_LNCD01000003.1"/>
</dbReference>
<organism evidence="8 9">
    <name type="scientific">Rhizobium altiplani</name>
    <dbReference type="NCBI Taxonomy" id="1864509"/>
    <lineage>
        <taxon>Bacteria</taxon>
        <taxon>Pseudomonadati</taxon>
        <taxon>Pseudomonadota</taxon>
        <taxon>Alphaproteobacteria</taxon>
        <taxon>Hyphomicrobiales</taxon>
        <taxon>Rhizobiaceae</taxon>
        <taxon>Rhizobium/Agrobacterium group</taxon>
        <taxon>Rhizobium</taxon>
    </lineage>
</organism>
<accession>A0A125QAB4</accession>
<keyword evidence="4 6" id="KW-0808">Transferase</keyword>
<evidence type="ECO:0000313" key="8">
    <source>
        <dbReference type="EMBL" id="KWV59990.1"/>
    </source>
</evidence>
<keyword evidence="3 6" id="KW-0489">Methyltransferase</keyword>
<evidence type="ECO:0000256" key="6">
    <source>
        <dbReference type="PIRNR" id="PIRNR036525"/>
    </source>
</evidence>
<comment type="caution">
    <text evidence="8">The sequence shown here is derived from an EMBL/GenBank/DDBJ whole genome shotgun (WGS) entry which is preliminary data.</text>
</comment>
<comment type="catalytic activity">
    <reaction evidence="6">
        <text>precorrin-5 + S-adenosyl-L-methionine + H2O = precorrin-6A + acetate + S-adenosyl-L-homocysteine + 2 H(+)</text>
        <dbReference type="Rhea" id="RHEA:18261"/>
        <dbReference type="ChEBI" id="CHEBI:15377"/>
        <dbReference type="ChEBI" id="CHEBI:15378"/>
        <dbReference type="ChEBI" id="CHEBI:30089"/>
        <dbReference type="ChEBI" id="CHEBI:57856"/>
        <dbReference type="ChEBI" id="CHEBI:59789"/>
        <dbReference type="ChEBI" id="CHEBI:77871"/>
        <dbReference type="ChEBI" id="CHEBI:77872"/>
        <dbReference type="EC" id="2.1.1.152"/>
    </reaction>
</comment>
<evidence type="ECO:0000256" key="1">
    <source>
        <dbReference type="ARBA" id="ARBA00004953"/>
    </source>
</evidence>
<reference evidence="8 9" key="1">
    <citation type="submission" date="2015-11" db="EMBL/GenBank/DDBJ databases">
        <title>Draft Genome Sequence of the Strain BR 10423 (Rhizobium sp.) isolated from nodules of Mimosa pudica.</title>
        <authorList>
            <person name="Barauna A.C."/>
            <person name="Zilli J.E."/>
            <person name="Simoes-Araujo J.L."/>
            <person name="Reis V.M."/>
            <person name="James E.K."/>
            <person name="Reis F.B.Jr."/>
            <person name="Rouws L.F."/>
            <person name="Passos S.R."/>
            <person name="Gois S.R."/>
        </authorList>
    </citation>
    <scope>NUCLEOTIDE SEQUENCE [LARGE SCALE GENOMIC DNA]</scope>
    <source>
        <strain evidence="8 9">BR10423</strain>
    </source>
</reference>
<dbReference type="EC" id="2.1.1.152" evidence="6"/>
<dbReference type="PIRSF" id="PIRSF036525">
    <property type="entry name" value="CobF"/>
    <property type="match status" value="1"/>
</dbReference>
<feature type="domain" description="Tetrapyrrole methylase" evidence="7">
    <location>
        <begin position="3"/>
        <end position="222"/>
    </location>
</feature>
<dbReference type="InterPro" id="IPR012797">
    <property type="entry name" value="CobF"/>
</dbReference>
<evidence type="ECO:0000256" key="3">
    <source>
        <dbReference type="ARBA" id="ARBA00022603"/>
    </source>
</evidence>
<dbReference type="InterPro" id="IPR000878">
    <property type="entry name" value="4pyrrol_Mease"/>
</dbReference>
<dbReference type="Proteomes" id="UP000068164">
    <property type="component" value="Unassembled WGS sequence"/>
</dbReference>
<protein>
    <recommendedName>
        <fullName evidence="6">Precorrin-6A synthase [deacetylating]</fullName>
        <ecNumber evidence="6">2.1.1.152</ecNumber>
    </recommendedName>
</protein>
<keyword evidence="9" id="KW-1185">Reference proteome</keyword>
<evidence type="ECO:0000256" key="5">
    <source>
        <dbReference type="ARBA" id="ARBA00022691"/>
    </source>
</evidence>
<evidence type="ECO:0000256" key="2">
    <source>
        <dbReference type="ARBA" id="ARBA00022573"/>
    </source>
</evidence>
<keyword evidence="5 6" id="KW-0949">S-adenosyl-L-methionine</keyword>
<dbReference type="GO" id="GO:0009236">
    <property type="term" value="P:cobalamin biosynthetic process"/>
    <property type="evidence" value="ECO:0007669"/>
    <property type="project" value="UniProtKB-KW"/>
</dbReference>
<evidence type="ECO:0000256" key="4">
    <source>
        <dbReference type="ARBA" id="ARBA00022679"/>
    </source>
</evidence>
<keyword evidence="2" id="KW-0169">Cobalamin biosynthesis</keyword>